<protein>
    <submittedName>
        <fullName evidence="1">Uncharacterized protein</fullName>
    </submittedName>
</protein>
<sequence length="111" mass="12989">MTLTDLNTGFRDDEQRRRVQRVIHDRLADDRDPQECRFLMRFWWQLIMSYQEVSMDELSRNVGRPKLDVIEALIAAIRSSHAEVDAWIATTQHVLPVIQDRGFSATQDSDS</sequence>
<evidence type="ECO:0000313" key="1">
    <source>
        <dbReference type="EMBL" id="WSB11901.1"/>
    </source>
</evidence>
<reference evidence="1 2" key="1">
    <citation type="submission" date="2022-10" db="EMBL/GenBank/DDBJ databases">
        <title>The complete genomes of actinobacterial strains from the NBC collection.</title>
        <authorList>
            <person name="Joergensen T.S."/>
            <person name="Alvarez Arevalo M."/>
            <person name="Sterndorff E.B."/>
            <person name="Faurdal D."/>
            <person name="Vuksanovic O."/>
            <person name="Mourched A.-S."/>
            <person name="Charusanti P."/>
            <person name="Shaw S."/>
            <person name="Blin K."/>
            <person name="Weber T."/>
        </authorList>
    </citation>
    <scope>NUCLEOTIDE SEQUENCE [LARGE SCALE GENOMIC DNA]</scope>
    <source>
        <strain evidence="1 2">NBC 01792</strain>
    </source>
</reference>
<dbReference type="EMBL" id="CP109083">
    <property type="protein sequence ID" value="WSB11901.1"/>
    <property type="molecule type" value="Genomic_DNA"/>
</dbReference>
<evidence type="ECO:0000313" key="2">
    <source>
        <dbReference type="Proteomes" id="UP001356428"/>
    </source>
</evidence>
<proteinExistence type="predicted"/>
<dbReference type="RefSeq" id="WP_326702162.1">
    <property type="nucleotide sequence ID" value="NZ_CP108861.1"/>
</dbReference>
<accession>A0ABZ1F6U7</accession>
<organism evidence="1 2">
    <name type="scientific">Streptomyces cyaneofuscatus</name>
    <dbReference type="NCBI Taxonomy" id="66883"/>
    <lineage>
        <taxon>Bacteria</taxon>
        <taxon>Bacillati</taxon>
        <taxon>Actinomycetota</taxon>
        <taxon>Actinomycetes</taxon>
        <taxon>Kitasatosporales</taxon>
        <taxon>Streptomycetaceae</taxon>
        <taxon>Streptomyces</taxon>
    </lineage>
</organism>
<name>A0ABZ1F6U7_9ACTN</name>
<keyword evidence="2" id="KW-1185">Reference proteome</keyword>
<dbReference type="Proteomes" id="UP001356428">
    <property type="component" value="Chromosome"/>
</dbReference>
<gene>
    <name evidence="1" type="ORF">OG849_33875</name>
</gene>